<keyword evidence="1 4" id="KW-0349">Heme</keyword>
<evidence type="ECO:0000313" key="7">
    <source>
        <dbReference type="Proteomes" id="UP001064933"/>
    </source>
</evidence>
<feature type="domain" description="Cytochrome c" evidence="5">
    <location>
        <begin position="352"/>
        <end position="446"/>
    </location>
</feature>
<keyword evidence="3 4" id="KW-0408">Iron</keyword>
<proteinExistence type="predicted"/>
<dbReference type="Proteomes" id="UP001064933">
    <property type="component" value="Chromosome"/>
</dbReference>
<sequence length="462" mass="49313">MRLRRVIGIGLGALALLGTLVVGAAWWREHGLASTASAASTTSVSSAPGASGPAPVAASASGMAAADVVSRGAYLARIGNCAGCHTARGGAPLAGGVPLGTRFGTLYSSNLTPDPETGLGRWSEDDFWAAMHHGRSREGRLLYPAFPYGSYTGLTREDSDAIFAWLRAQAPVRQAVPSHQLGWPYRWQTSLAVWRLLYFRPVDQATSTRQDDGLPSAQRSASMSDATVAARGRYLVEVLGHCAECHAPRNRLGALRDAPRLRGGWVGDEGWWAPSLADPQAAGLQDWREDEIAAWLRSGWSERGAALGPMADVVADSLQYLSDADAAAMARHLHQLPRETEAAPAFKAASPTQTDLGRRVYARHCADCHGEQGQGRRIDGAPAYPPLAGNRAVTLASPQNLLQMLAHGGYAPTTPAHPRPFGMPPLRQTLSEAEMAAVASYVRQSWGHRASLVTEQDVLKLR</sequence>
<feature type="domain" description="Cytochrome c" evidence="5">
    <location>
        <begin position="227"/>
        <end position="337"/>
    </location>
</feature>
<dbReference type="PIRSF" id="PIRSF000018">
    <property type="entry name" value="Mb_ADH_cyt_c"/>
    <property type="match status" value="1"/>
</dbReference>
<name>A0ABY6B205_9BURK</name>
<dbReference type="PROSITE" id="PS51007">
    <property type="entry name" value="CYTC"/>
    <property type="match status" value="3"/>
</dbReference>
<accession>A0ABY6B205</accession>
<protein>
    <submittedName>
        <fullName evidence="6">Cytochrome c</fullName>
    </submittedName>
</protein>
<evidence type="ECO:0000256" key="2">
    <source>
        <dbReference type="ARBA" id="ARBA00022723"/>
    </source>
</evidence>
<evidence type="ECO:0000259" key="5">
    <source>
        <dbReference type="PROSITE" id="PS51007"/>
    </source>
</evidence>
<dbReference type="Pfam" id="PF00034">
    <property type="entry name" value="Cytochrom_C"/>
    <property type="match status" value="2"/>
</dbReference>
<reference evidence="6" key="1">
    <citation type="submission" date="2022-10" db="EMBL/GenBank/DDBJ databases">
        <title>Characterization and whole genome sequencing of a new Roseateles species, isolated from fresh water.</title>
        <authorList>
            <person name="Guliayeva D.Y."/>
            <person name="Akhremchuk A.E."/>
            <person name="Sikolenko M.A."/>
            <person name="Valentovich L.N."/>
            <person name="Sidarenka A.V."/>
        </authorList>
    </citation>
    <scope>NUCLEOTIDE SEQUENCE</scope>
    <source>
        <strain evidence="6">BIM B-1768</strain>
    </source>
</reference>
<dbReference type="InterPro" id="IPR051459">
    <property type="entry name" value="Cytochrome_c-type_DH"/>
</dbReference>
<keyword evidence="2 4" id="KW-0479">Metal-binding</keyword>
<dbReference type="RefSeq" id="WP_261759063.1">
    <property type="nucleotide sequence ID" value="NZ_CP104562.2"/>
</dbReference>
<evidence type="ECO:0000256" key="4">
    <source>
        <dbReference type="PROSITE-ProRule" id="PRU00433"/>
    </source>
</evidence>
<dbReference type="InterPro" id="IPR009056">
    <property type="entry name" value="Cyt_c-like_dom"/>
</dbReference>
<feature type="domain" description="Cytochrome c" evidence="5">
    <location>
        <begin position="67"/>
        <end position="170"/>
    </location>
</feature>
<dbReference type="PANTHER" id="PTHR35008:SF4">
    <property type="entry name" value="BLL4482 PROTEIN"/>
    <property type="match status" value="1"/>
</dbReference>
<keyword evidence="7" id="KW-1185">Reference proteome</keyword>
<dbReference type="Gene3D" id="1.10.760.10">
    <property type="entry name" value="Cytochrome c-like domain"/>
    <property type="match status" value="3"/>
</dbReference>
<gene>
    <name evidence="6" type="ORF">N4261_04725</name>
</gene>
<organism evidence="6 7">
    <name type="scientific">Roseateles amylovorans</name>
    <dbReference type="NCBI Taxonomy" id="2978473"/>
    <lineage>
        <taxon>Bacteria</taxon>
        <taxon>Pseudomonadati</taxon>
        <taxon>Pseudomonadota</taxon>
        <taxon>Betaproteobacteria</taxon>
        <taxon>Burkholderiales</taxon>
        <taxon>Sphaerotilaceae</taxon>
        <taxon>Roseateles</taxon>
    </lineage>
</organism>
<dbReference type="InterPro" id="IPR036909">
    <property type="entry name" value="Cyt_c-like_dom_sf"/>
</dbReference>
<evidence type="ECO:0000313" key="6">
    <source>
        <dbReference type="EMBL" id="UXH79243.1"/>
    </source>
</evidence>
<dbReference type="EMBL" id="CP104562">
    <property type="protein sequence ID" value="UXH79243.1"/>
    <property type="molecule type" value="Genomic_DNA"/>
</dbReference>
<dbReference type="PANTHER" id="PTHR35008">
    <property type="entry name" value="BLL4482 PROTEIN-RELATED"/>
    <property type="match status" value="1"/>
</dbReference>
<dbReference type="InterPro" id="IPR014353">
    <property type="entry name" value="Membr-bd_ADH_cyt_c"/>
</dbReference>
<dbReference type="SUPFAM" id="SSF46626">
    <property type="entry name" value="Cytochrome c"/>
    <property type="match status" value="3"/>
</dbReference>
<evidence type="ECO:0000256" key="1">
    <source>
        <dbReference type="ARBA" id="ARBA00022617"/>
    </source>
</evidence>
<evidence type="ECO:0000256" key="3">
    <source>
        <dbReference type="ARBA" id="ARBA00023004"/>
    </source>
</evidence>